<dbReference type="AlphaFoldDB" id="A0A934U3W3"/>
<reference evidence="3" key="1">
    <citation type="submission" date="2020-12" db="EMBL/GenBank/DDBJ databases">
        <title>Antrihabitans popcorni sp. nov. and Antrihabitans auranticaus sp. nov., isolated from a larva cave.</title>
        <authorList>
            <person name="Lee S.D."/>
            <person name="Kim I.S."/>
        </authorList>
    </citation>
    <scope>NUCLEOTIDE SEQUENCE</scope>
    <source>
        <strain evidence="3">YC3-6</strain>
    </source>
</reference>
<dbReference type="EMBL" id="JAEMNV010000004">
    <property type="protein sequence ID" value="MBJ8339842.1"/>
    <property type="molecule type" value="Genomic_DNA"/>
</dbReference>
<sequence length="110" mass="12229">MVEAHVSQQFKCPKCPGFMRTYTRSGLQIEQCDQCRGVFLDYGELESLNRAEQQWNTPAPPPPPAYPQQPAYGAPQPVYAAPAWGASHGGHYSSHGHHKHKSFGKMLFSS</sequence>
<comment type="caution">
    <text evidence="3">The sequence shown here is derived from an EMBL/GenBank/DDBJ whole genome shotgun (WGS) entry which is preliminary data.</text>
</comment>
<feature type="region of interest" description="Disordered" evidence="1">
    <location>
        <begin position="88"/>
        <end position="110"/>
    </location>
</feature>
<feature type="compositionally biased region" description="Basic residues" evidence="1">
    <location>
        <begin position="94"/>
        <end position="103"/>
    </location>
</feature>
<organism evidence="3 4">
    <name type="scientific">Antrihabitans stalagmiti</name>
    <dbReference type="NCBI Taxonomy" id="2799499"/>
    <lineage>
        <taxon>Bacteria</taxon>
        <taxon>Bacillati</taxon>
        <taxon>Actinomycetota</taxon>
        <taxon>Actinomycetes</taxon>
        <taxon>Mycobacteriales</taxon>
        <taxon>Nocardiaceae</taxon>
        <taxon>Antrihabitans</taxon>
    </lineage>
</organism>
<evidence type="ECO:0000259" key="2">
    <source>
        <dbReference type="Pfam" id="PF13453"/>
    </source>
</evidence>
<dbReference type="Pfam" id="PF13453">
    <property type="entry name" value="Zn_ribbon_TFIIB"/>
    <property type="match status" value="1"/>
</dbReference>
<evidence type="ECO:0000313" key="3">
    <source>
        <dbReference type="EMBL" id="MBJ8339842.1"/>
    </source>
</evidence>
<evidence type="ECO:0000313" key="4">
    <source>
        <dbReference type="Proteomes" id="UP000655868"/>
    </source>
</evidence>
<proteinExistence type="predicted"/>
<keyword evidence="4" id="KW-1185">Reference proteome</keyword>
<protein>
    <submittedName>
        <fullName evidence="3">Zf-TFIIB domain-containing protein</fullName>
    </submittedName>
</protein>
<dbReference type="InterPro" id="IPR027392">
    <property type="entry name" value="TF_Znf"/>
</dbReference>
<accession>A0A934U3W3</accession>
<gene>
    <name evidence="3" type="ORF">JGU71_13180</name>
</gene>
<name>A0A934U3W3_9NOCA</name>
<dbReference type="Proteomes" id="UP000655868">
    <property type="component" value="Unassembled WGS sequence"/>
</dbReference>
<evidence type="ECO:0000256" key="1">
    <source>
        <dbReference type="SAM" id="MobiDB-lite"/>
    </source>
</evidence>
<feature type="domain" description="Transcription factor zinc-finger" evidence="2">
    <location>
        <begin position="11"/>
        <end position="48"/>
    </location>
</feature>